<reference evidence="6 7" key="1">
    <citation type="submission" date="2024-01" db="EMBL/GenBank/DDBJ databases">
        <title>Pseudocitrobacter sp. Endophytic strain Cyp-38L.</title>
        <authorList>
            <person name="Amer M.A."/>
            <person name="Hamed S.M."/>
        </authorList>
    </citation>
    <scope>NUCLEOTIDE SEQUENCE [LARGE SCALE GENOMIC DNA]</scope>
    <source>
        <strain evidence="6 7">Cyp38S</strain>
    </source>
</reference>
<dbReference type="Pfam" id="PF12833">
    <property type="entry name" value="HTH_18"/>
    <property type="match status" value="1"/>
</dbReference>
<keyword evidence="2" id="KW-0238">DNA-binding</keyword>
<accession>A0ABV0HKZ8</accession>
<dbReference type="InterPro" id="IPR009057">
    <property type="entry name" value="Homeodomain-like_sf"/>
</dbReference>
<dbReference type="Pfam" id="PF07883">
    <property type="entry name" value="Cupin_2"/>
    <property type="match status" value="1"/>
</dbReference>
<sequence length="316" mass="35187">MPLDWPRRRALPNYALYGAEAGQSSLDMVHYERIPSRASRFGFDIEPHFHDVLIQTLYVTQGSGEATIDGKVWAFVAPCLMVVPARSVHGFRFRENVDGHVITAAQSAIESVAMTAAPDLLSFVRTPAVLTVEPVSRRGTPFETLFEAIGQEAENSERWQYTAGLALTIALFVQVARLSEKAEMADSPARASLVARIERFRTLLDERCRQRQPVASYAAAMGISCGQLTRICREAFGISAIEAIDRRAVHEARRLLVYSSFSVKQISAELGFRDEAYFGRFFRKQTGLRPGEYRQQEQGRLAQKKPASVAKAGSQD</sequence>
<dbReference type="InterPro" id="IPR011051">
    <property type="entry name" value="RmlC_Cupin_sf"/>
</dbReference>
<dbReference type="InterPro" id="IPR018060">
    <property type="entry name" value="HTH_AraC"/>
</dbReference>
<organism evidence="6 7">
    <name type="scientific">Pseudocitrobacter cyperus</name>
    <dbReference type="NCBI Taxonomy" id="3112843"/>
    <lineage>
        <taxon>Bacteria</taxon>
        <taxon>Pseudomonadati</taxon>
        <taxon>Pseudomonadota</taxon>
        <taxon>Gammaproteobacteria</taxon>
        <taxon>Enterobacterales</taxon>
        <taxon>Enterobacteriaceae</taxon>
        <taxon>Pseudocitrobacter</taxon>
    </lineage>
</organism>
<dbReference type="SMART" id="SM00342">
    <property type="entry name" value="HTH_ARAC"/>
    <property type="match status" value="1"/>
</dbReference>
<dbReference type="CDD" id="cd06999">
    <property type="entry name" value="cupin_HpaA-like_N"/>
    <property type="match status" value="1"/>
</dbReference>
<keyword evidence="3" id="KW-0804">Transcription</keyword>
<evidence type="ECO:0000313" key="6">
    <source>
        <dbReference type="EMBL" id="MEO3991033.1"/>
    </source>
</evidence>
<feature type="domain" description="HTH araC/xylS-type" evidence="5">
    <location>
        <begin position="198"/>
        <end position="296"/>
    </location>
</feature>
<dbReference type="EMBL" id="JAYMYY010000004">
    <property type="protein sequence ID" value="MEO3991033.1"/>
    <property type="molecule type" value="Genomic_DNA"/>
</dbReference>
<dbReference type="Gene3D" id="1.10.10.60">
    <property type="entry name" value="Homeodomain-like"/>
    <property type="match status" value="1"/>
</dbReference>
<gene>
    <name evidence="6" type="ORF">VSR74_14565</name>
</gene>
<evidence type="ECO:0000256" key="3">
    <source>
        <dbReference type="ARBA" id="ARBA00023163"/>
    </source>
</evidence>
<evidence type="ECO:0000256" key="1">
    <source>
        <dbReference type="ARBA" id="ARBA00023015"/>
    </source>
</evidence>
<dbReference type="InterPro" id="IPR020449">
    <property type="entry name" value="Tscrpt_reg_AraC-type_HTH"/>
</dbReference>
<dbReference type="PANTHER" id="PTHR43280:SF32">
    <property type="entry name" value="TRANSCRIPTIONAL REGULATORY PROTEIN"/>
    <property type="match status" value="1"/>
</dbReference>
<dbReference type="PRINTS" id="PR00032">
    <property type="entry name" value="HTHARAC"/>
</dbReference>
<dbReference type="SUPFAM" id="SSF51182">
    <property type="entry name" value="RmlC-like cupins"/>
    <property type="match status" value="1"/>
</dbReference>
<evidence type="ECO:0000313" key="7">
    <source>
        <dbReference type="Proteomes" id="UP001444146"/>
    </source>
</evidence>
<dbReference type="Proteomes" id="UP001444146">
    <property type="component" value="Unassembled WGS sequence"/>
</dbReference>
<feature type="region of interest" description="Disordered" evidence="4">
    <location>
        <begin position="293"/>
        <end position="316"/>
    </location>
</feature>
<evidence type="ECO:0000256" key="2">
    <source>
        <dbReference type="ARBA" id="ARBA00023125"/>
    </source>
</evidence>
<keyword evidence="1" id="KW-0805">Transcription regulation</keyword>
<evidence type="ECO:0000256" key="4">
    <source>
        <dbReference type="SAM" id="MobiDB-lite"/>
    </source>
</evidence>
<keyword evidence="7" id="KW-1185">Reference proteome</keyword>
<evidence type="ECO:0000259" key="5">
    <source>
        <dbReference type="PROSITE" id="PS01124"/>
    </source>
</evidence>
<protein>
    <submittedName>
        <fullName evidence="6">Helix-turn-helix domain-containing protein</fullName>
    </submittedName>
</protein>
<dbReference type="InterPro" id="IPR014710">
    <property type="entry name" value="RmlC-like_jellyroll"/>
</dbReference>
<comment type="caution">
    <text evidence="6">The sequence shown here is derived from an EMBL/GenBank/DDBJ whole genome shotgun (WGS) entry which is preliminary data.</text>
</comment>
<dbReference type="PROSITE" id="PS01124">
    <property type="entry name" value="HTH_ARAC_FAMILY_2"/>
    <property type="match status" value="1"/>
</dbReference>
<dbReference type="Gene3D" id="2.60.120.10">
    <property type="entry name" value="Jelly Rolls"/>
    <property type="match status" value="1"/>
</dbReference>
<name>A0ABV0HKZ8_9ENTR</name>
<dbReference type="PANTHER" id="PTHR43280">
    <property type="entry name" value="ARAC-FAMILY TRANSCRIPTIONAL REGULATOR"/>
    <property type="match status" value="1"/>
</dbReference>
<proteinExistence type="predicted"/>
<dbReference type="InterPro" id="IPR013096">
    <property type="entry name" value="Cupin_2"/>
</dbReference>
<dbReference type="InterPro" id="IPR047264">
    <property type="entry name" value="Cupin_HpaA-like_N"/>
</dbReference>
<dbReference type="RefSeq" id="WP_347795374.1">
    <property type="nucleotide sequence ID" value="NZ_JAYMYY010000004.1"/>
</dbReference>
<dbReference type="SUPFAM" id="SSF46689">
    <property type="entry name" value="Homeodomain-like"/>
    <property type="match status" value="1"/>
</dbReference>